<reference evidence="3" key="1">
    <citation type="journal article" date="2021" name="Nat. Commun.">
        <title>Genetic determinants of endophytism in the Arabidopsis root mycobiome.</title>
        <authorList>
            <person name="Mesny F."/>
            <person name="Miyauchi S."/>
            <person name="Thiergart T."/>
            <person name="Pickel B."/>
            <person name="Atanasova L."/>
            <person name="Karlsson M."/>
            <person name="Huettel B."/>
            <person name="Barry K.W."/>
            <person name="Haridas S."/>
            <person name="Chen C."/>
            <person name="Bauer D."/>
            <person name="Andreopoulos W."/>
            <person name="Pangilinan J."/>
            <person name="LaButti K."/>
            <person name="Riley R."/>
            <person name="Lipzen A."/>
            <person name="Clum A."/>
            <person name="Drula E."/>
            <person name="Henrissat B."/>
            <person name="Kohler A."/>
            <person name="Grigoriev I.V."/>
            <person name="Martin F.M."/>
            <person name="Hacquard S."/>
        </authorList>
    </citation>
    <scope>NUCLEOTIDE SEQUENCE</scope>
    <source>
        <strain evidence="3">MPI-SDFR-AT-0073</strain>
    </source>
</reference>
<feature type="transmembrane region" description="Helical" evidence="2">
    <location>
        <begin position="136"/>
        <end position="162"/>
    </location>
</feature>
<dbReference type="AlphaFoldDB" id="A0A9P8RPM7"/>
<feature type="transmembrane region" description="Helical" evidence="2">
    <location>
        <begin position="57"/>
        <end position="78"/>
    </location>
</feature>
<dbReference type="EMBL" id="JAGPXC010000008">
    <property type="protein sequence ID" value="KAH6647372.1"/>
    <property type="molecule type" value="Genomic_DNA"/>
</dbReference>
<comment type="caution">
    <text evidence="3">The sequence shown here is derived from an EMBL/GenBank/DDBJ whole genome shotgun (WGS) entry which is preliminary data.</text>
</comment>
<feature type="transmembrane region" description="Helical" evidence="2">
    <location>
        <begin position="90"/>
        <end position="116"/>
    </location>
</feature>
<organism evidence="3 4">
    <name type="scientific">Truncatella angustata</name>
    <dbReference type="NCBI Taxonomy" id="152316"/>
    <lineage>
        <taxon>Eukaryota</taxon>
        <taxon>Fungi</taxon>
        <taxon>Dikarya</taxon>
        <taxon>Ascomycota</taxon>
        <taxon>Pezizomycotina</taxon>
        <taxon>Sordariomycetes</taxon>
        <taxon>Xylariomycetidae</taxon>
        <taxon>Amphisphaeriales</taxon>
        <taxon>Sporocadaceae</taxon>
        <taxon>Truncatella</taxon>
    </lineage>
</organism>
<sequence>MAARSESSTRSKPEQLPELPLVGNQPKWNRIKLILRSISLIFEIAVIGLAVPIKELYVIIPVLFAFLWDISEIISICVRRSLSKGIKAGAHVGCDLLLFMGCTVVTVFIVVSTWTYQRSWYDFRNTDYYADYRRSYLIMVASCPLLSLITLLHFTLFVRACVEVHRRRKDRRIQQLVMAMIASGQSPAEHLSSALKAGTAAIPLSDVEANRTPKETVTRKTYREEPEGSMSCQKEMPLAPEDLGMNEKVLLDDIIRQVRVELSR</sequence>
<evidence type="ECO:0000256" key="1">
    <source>
        <dbReference type="SAM" id="MobiDB-lite"/>
    </source>
</evidence>
<feature type="region of interest" description="Disordered" evidence="1">
    <location>
        <begin position="208"/>
        <end position="232"/>
    </location>
</feature>
<gene>
    <name evidence="3" type="ORF">BKA67DRAFT_577257</name>
</gene>
<evidence type="ECO:0008006" key="5">
    <source>
        <dbReference type="Google" id="ProtNLM"/>
    </source>
</evidence>
<feature type="transmembrane region" description="Helical" evidence="2">
    <location>
        <begin position="33"/>
        <end position="51"/>
    </location>
</feature>
<name>A0A9P8RPM7_9PEZI</name>
<protein>
    <recommendedName>
        <fullName evidence="5">Transmembrane protein</fullName>
    </recommendedName>
</protein>
<accession>A0A9P8RPM7</accession>
<keyword evidence="4" id="KW-1185">Reference proteome</keyword>
<evidence type="ECO:0000313" key="4">
    <source>
        <dbReference type="Proteomes" id="UP000758603"/>
    </source>
</evidence>
<dbReference type="Proteomes" id="UP000758603">
    <property type="component" value="Unassembled WGS sequence"/>
</dbReference>
<keyword evidence="2" id="KW-1133">Transmembrane helix</keyword>
<dbReference type="GeneID" id="70132513"/>
<keyword evidence="2" id="KW-0472">Membrane</keyword>
<dbReference type="RefSeq" id="XP_045953884.1">
    <property type="nucleotide sequence ID" value="XM_046103621.1"/>
</dbReference>
<keyword evidence="2" id="KW-0812">Transmembrane</keyword>
<dbReference type="OrthoDB" id="5279542at2759"/>
<proteinExistence type="predicted"/>
<feature type="compositionally biased region" description="Basic and acidic residues" evidence="1">
    <location>
        <begin position="208"/>
        <end position="226"/>
    </location>
</feature>
<evidence type="ECO:0000256" key="2">
    <source>
        <dbReference type="SAM" id="Phobius"/>
    </source>
</evidence>
<evidence type="ECO:0000313" key="3">
    <source>
        <dbReference type="EMBL" id="KAH6647372.1"/>
    </source>
</evidence>